<dbReference type="SUPFAM" id="SSF54060">
    <property type="entry name" value="His-Me finger endonucleases"/>
    <property type="match status" value="1"/>
</dbReference>
<evidence type="ECO:0000256" key="5">
    <source>
        <dbReference type="ARBA" id="ARBA00022723"/>
    </source>
</evidence>
<evidence type="ECO:0000256" key="11">
    <source>
        <dbReference type="ARBA" id="ARBA00023157"/>
    </source>
</evidence>
<proteinExistence type="inferred from homology"/>
<reference evidence="14 15" key="1">
    <citation type="submission" date="2018-07" db="EMBL/GenBank/DDBJ databases">
        <title>A high quality draft genome assembly of the barn swallow (H. rustica rustica).</title>
        <authorList>
            <person name="Formenti G."/>
            <person name="Chiara M."/>
            <person name="Poveda L."/>
            <person name="Francoijs K.-J."/>
            <person name="Bonisoli-Alquati A."/>
            <person name="Canova L."/>
            <person name="Gianfranceschi L."/>
            <person name="Horner D.S."/>
            <person name="Saino N."/>
        </authorList>
    </citation>
    <scope>NUCLEOTIDE SEQUENCE [LARGE SCALE GENOMIC DNA]</scope>
    <source>
        <strain evidence="14">Chelidonia</strain>
        <tissue evidence="14">Blood</tissue>
    </source>
</reference>
<dbReference type="CDD" id="cd00091">
    <property type="entry name" value="NUC"/>
    <property type="match status" value="1"/>
</dbReference>
<dbReference type="GO" id="GO:0008270">
    <property type="term" value="F:zinc ion binding"/>
    <property type="evidence" value="ECO:0007669"/>
    <property type="project" value="TreeGrafter"/>
</dbReference>
<comment type="similarity">
    <text evidence="3">Belongs to the nucleotide pyrophosphatase/phosphodiesterase family.</text>
</comment>
<evidence type="ECO:0000256" key="7">
    <source>
        <dbReference type="ARBA" id="ARBA00022737"/>
    </source>
</evidence>
<dbReference type="OrthoDB" id="415411at2759"/>
<protein>
    <recommendedName>
        <fullName evidence="13">SMB domain-containing protein</fullName>
    </recommendedName>
</protein>
<dbReference type="Gene3D" id="3.40.570.10">
    <property type="entry name" value="Extracellular Endonuclease, subunit A"/>
    <property type="match status" value="1"/>
</dbReference>
<dbReference type="SUPFAM" id="SSF53649">
    <property type="entry name" value="Alkaline phosphatase-like"/>
    <property type="match status" value="2"/>
</dbReference>
<dbReference type="InterPro" id="IPR020436">
    <property type="entry name" value="SMB_chordata"/>
</dbReference>
<dbReference type="GO" id="GO:0005044">
    <property type="term" value="F:scavenger receptor activity"/>
    <property type="evidence" value="ECO:0007669"/>
    <property type="project" value="InterPro"/>
</dbReference>
<keyword evidence="5" id="KW-0479">Metal-binding</keyword>
<comment type="subcellular location">
    <subcellularLocation>
        <location evidence="2">Secreted</location>
    </subcellularLocation>
</comment>
<sequence>MLCCSTCFAGGIGSGTALWIFLAKKVILSTALQGTRHYDLHTIPLGAVMSRQIIEDWWCFEKLRILLEKFAIHELDGTLFTALKNWSDGCAQRVLIELNPAGVQSPRLSTGVISLFAFAFGVNVCMGFTTNRFRRSEEWDEGPVSVLSDSPWINTSGSCKNRCFELQEAEPPGCRCDNLCKSYNSCCFDFDELCLKTARGWECTKDRCGETRNDDNACHCSEDCLSRGDCCTNYQVVCKGETHWVDDDCEEIKAPECPAGFVRPPLIIFSVDGFRASYMKKGNKVMPNIEKLRSCGTHSPYMRPVYPTKTFPNLYTLATGLYPESHGIVGNSMYDPVFDASFSLRGREKFNHRWWGGQPIWITAAKQGVKAGTFFWSMPYVYAFYSEQPDAAGHRYGPFNSEMMVNPLREIDKTVGQLMDGLKQLKLHRCVNVIFVGDHGMEDTTCERTEFLSNYLTNVDDIILLPGSLGRIRPRSSNNLKFFDIVSYIILLEKMEACGLDRRTLQWVKNRLDGWAWSVPWRSVSGPVLFNIFIDDLSKRIKGTLNRFADNTKLGMSVGLPEDRRALQSDLDRLGQWPKASGVRFSKALDDPKAIVANLTCRKPDQHFKPYLKQHLPKRLHYANNRRIEDVHLLVDRKWHVARKAMDVYKKPTGKCFFHGDHGYDNKINSMQTVFIGYGPTFKYKTKVPPFENIELYNVMCDLLGLKPAPNNGTHGSLNHLLRVNVYKPTVPDEVAKPLYPVALPSASDFDIGCTCDDKKNKLDELNKRFHVKGTEEKHLLYGRPAVLYRTKYNILHHHDFESGYSETFLMPLWTSYTISKQAEVSGVPEHLASCVRPDLRISPGNSQSCAAYRGDRQLSYGFLFPPQLSSSAEAKYDAFLITNIIPMYPAFKKVWNYFQRVLVKRYATERNGVNVISGPIFDYDYDGLHDTPDKIKQFVEGSAIPVPTHYYAIITSCLDFTQPADKCDGPLSVLSYILPHRPDNDESCNSSEDESKWVEDLLKTHTARVRDIEQLTSLDFFRKTSRSYTEILSLKTYLHTFESEI</sequence>
<evidence type="ECO:0000256" key="8">
    <source>
        <dbReference type="ARBA" id="ARBA00022801"/>
    </source>
</evidence>
<dbReference type="GO" id="GO:0034638">
    <property type="term" value="P:phosphatidylcholine catabolic process"/>
    <property type="evidence" value="ECO:0007669"/>
    <property type="project" value="TreeGrafter"/>
</dbReference>
<evidence type="ECO:0000313" key="14">
    <source>
        <dbReference type="EMBL" id="RMC14944.1"/>
    </source>
</evidence>
<dbReference type="Pfam" id="PF01033">
    <property type="entry name" value="Somatomedin_B"/>
    <property type="match status" value="2"/>
</dbReference>
<dbReference type="PRINTS" id="PR00022">
    <property type="entry name" value="SOMATOMEDINB"/>
</dbReference>
<keyword evidence="10" id="KW-0106">Calcium</keyword>
<dbReference type="FunFam" id="4.10.410.20:FF:000001">
    <property type="entry name" value="Ectonucleotide pyrophosphatase/phosphodiesterase family member 2"/>
    <property type="match status" value="1"/>
</dbReference>
<keyword evidence="15" id="KW-1185">Reference proteome</keyword>
<keyword evidence="4" id="KW-0964">Secreted</keyword>
<evidence type="ECO:0000256" key="12">
    <source>
        <dbReference type="ARBA" id="ARBA00023180"/>
    </source>
</evidence>
<accession>A0A3M0KU70</accession>
<dbReference type="GO" id="GO:0005615">
    <property type="term" value="C:extracellular space"/>
    <property type="evidence" value="ECO:0007669"/>
    <property type="project" value="TreeGrafter"/>
</dbReference>
<dbReference type="GO" id="GO:0006955">
    <property type="term" value="P:immune response"/>
    <property type="evidence" value="ECO:0007669"/>
    <property type="project" value="InterPro"/>
</dbReference>
<comment type="cofactor">
    <cofactor evidence="1">
        <name>Zn(2+)</name>
        <dbReference type="ChEBI" id="CHEBI:29105"/>
    </cofactor>
</comment>
<feature type="domain" description="SMB" evidence="13">
    <location>
        <begin position="155"/>
        <end position="198"/>
    </location>
</feature>
<dbReference type="GO" id="GO:0047391">
    <property type="term" value="F:alkylglycerophosphoethanolamine phosphodiesterase activity"/>
    <property type="evidence" value="ECO:0007669"/>
    <property type="project" value="TreeGrafter"/>
</dbReference>
<dbReference type="FunFam" id="3.40.570.10:FF:000001">
    <property type="entry name" value="Ectonucleotide pyrophosphatase/phosphodiesterase family member 2"/>
    <property type="match status" value="1"/>
</dbReference>
<evidence type="ECO:0000256" key="4">
    <source>
        <dbReference type="ARBA" id="ARBA00022525"/>
    </source>
</evidence>
<dbReference type="InterPro" id="IPR044929">
    <property type="entry name" value="DNA/RNA_non-sp_Endonuclease_sf"/>
</dbReference>
<evidence type="ECO:0000256" key="3">
    <source>
        <dbReference type="ARBA" id="ARBA00010594"/>
    </source>
</evidence>
<dbReference type="Pfam" id="PF01663">
    <property type="entry name" value="Phosphodiest"/>
    <property type="match status" value="3"/>
</dbReference>
<dbReference type="AlphaFoldDB" id="A0A3M0KU70"/>
<dbReference type="GO" id="GO:0030247">
    <property type="term" value="F:polysaccharide binding"/>
    <property type="evidence" value="ECO:0007669"/>
    <property type="project" value="InterPro"/>
</dbReference>
<dbReference type="GO" id="GO:0004622">
    <property type="term" value="F:phosphatidylcholine lysophospholipase activity"/>
    <property type="evidence" value="ECO:0007669"/>
    <property type="project" value="TreeGrafter"/>
</dbReference>
<dbReference type="SMART" id="SM00892">
    <property type="entry name" value="Endonuclease_NS"/>
    <property type="match status" value="1"/>
</dbReference>
<dbReference type="PROSITE" id="PS50958">
    <property type="entry name" value="SMB_2"/>
    <property type="match status" value="2"/>
</dbReference>
<feature type="domain" description="SMB" evidence="13">
    <location>
        <begin position="199"/>
        <end position="243"/>
    </location>
</feature>
<keyword evidence="12" id="KW-0325">Glycoprotein</keyword>
<evidence type="ECO:0000313" key="15">
    <source>
        <dbReference type="Proteomes" id="UP000269221"/>
    </source>
</evidence>
<dbReference type="SMART" id="SM00201">
    <property type="entry name" value="SO"/>
    <property type="match status" value="2"/>
</dbReference>
<dbReference type="Proteomes" id="UP000269221">
    <property type="component" value="Unassembled WGS sequence"/>
</dbReference>
<dbReference type="Gene3D" id="3.40.720.10">
    <property type="entry name" value="Alkaline Phosphatase, subunit A"/>
    <property type="match status" value="2"/>
</dbReference>
<dbReference type="InterPro" id="IPR044925">
    <property type="entry name" value="His-Me_finger_sf"/>
</dbReference>
<keyword evidence="6" id="KW-0732">Signal</keyword>
<keyword evidence="7" id="KW-0677">Repeat</keyword>
<dbReference type="GO" id="GO:0003676">
    <property type="term" value="F:nucleic acid binding"/>
    <property type="evidence" value="ECO:0007669"/>
    <property type="project" value="InterPro"/>
</dbReference>
<dbReference type="PROSITE" id="PS00524">
    <property type="entry name" value="SMB_1"/>
    <property type="match status" value="2"/>
</dbReference>
<evidence type="ECO:0000256" key="10">
    <source>
        <dbReference type="ARBA" id="ARBA00022837"/>
    </source>
</evidence>
<keyword evidence="11" id="KW-1015">Disulfide bond</keyword>
<evidence type="ECO:0000259" key="13">
    <source>
        <dbReference type="PROSITE" id="PS50958"/>
    </source>
</evidence>
<dbReference type="PANTHER" id="PTHR10151">
    <property type="entry name" value="ECTONUCLEOTIDE PYROPHOSPHATASE/PHOSPHODIESTERASE"/>
    <property type="match status" value="1"/>
</dbReference>
<keyword evidence="8" id="KW-0378">Hydrolase</keyword>
<dbReference type="PANTHER" id="PTHR10151:SF21">
    <property type="entry name" value="ECTONUCLEOTIDE PYROPHOSPHATASE_PHOSPHODIESTERASE FAMILY MEMBER 2"/>
    <property type="match status" value="1"/>
</dbReference>
<dbReference type="GO" id="GO:0005509">
    <property type="term" value="F:calcium ion binding"/>
    <property type="evidence" value="ECO:0007669"/>
    <property type="project" value="TreeGrafter"/>
</dbReference>
<comment type="caution">
    <text evidence="14">The sequence shown here is derived from an EMBL/GenBank/DDBJ whole genome shotgun (WGS) entry which is preliminary data.</text>
</comment>
<dbReference type="Gene3D" id="4.10.410.20">
    <property type="match status" value="2"/>
</dbReference>
<dbReference type="SUPFAM" id="SSF90188">
    <property type="entry name" value="Somatomedin B domain"/>
    <property type="match status" value="2"/>
</dbReference>
<evidence type="ECO:0000256" key="1">
    <source>
        <dbReference type="ARBA" id="ARBA00001947"/>
    </source>
</evidence>
<dbReference type="Pfam" id="PF01223">
    <property type="entry name" value="Endonuclease_NS"/>
    <property type="match status" value="1"/>
</dbReference>
<dbReference type="InterPro" id="IPR002591">
    <property type="entry name" value="Phosphodiest/P_Trfase"/>
</dbReference>
<dbReference type="STRING" id="333673.A0A3M0KU70"/>
<dbReference type="GO" id="GO:0004528">
    <property type="term" value="F:phosphodiesterase I activity"/>
    <property type="evidence" value="ECO:0007669"/>
    <property type="project" value="TreeGrafter"/>
</dbReference>
<keyword evidence="9" id="KW-0862">Zinc</keyword>
<dbReference type="InterPro" id="IPR036024">
    <property type="entry name" value="Somatomedin_B-like_dom_sf"/>
</dbReference>
<dbReference type="InterPro" id="IPR001604">
    <property type="entry name" value="Endo_G_ENPP1-like_dom"/>
</dbReference>
<dbReference type="SMART" id="SM00477">
    <property type="entry name" value="NUC"/>
    <property type="match status" value="1"/>
</dbReference>
<dbReference type="CDD" id="cd16018">
    <property type="entry name" value="Enpp"/>
    <property type="match status" value="1"/>
</dbReference>
<dbReference type="FunFam" id="4.10.410.20:FF:000002">
    <property type="entry name" value="Ectonucleotide pyrophosphatase/phosphodiesterase family member 2"/>
    <property type="match status" value="1"/>
</dbReference>
<evidence type="ECO:0000256" key="2">
    <source>
        <dbReference type="ARBA" id="ARBA00004613"/>
    </source>
</evidence>
<evidence type="ECO:0000256" key="6">
    <source>
        <dbReference type="ARBA" id="ARBA00022729"/>
    </source>
</evidence>
<dbReference type="InterPro" id="IPR017850">
    <property type="entry name" value="Alkaline_phosphatase_core_sf"/>
</dbReference>
<gene>
    <name evidence="14" type="ORF">DUI87_07122</name>
</gene>
<dbReference type="EMBL" id="QRBI01000104">
    <property type="protein sequence ID" value="RMC14944.1"/>
    <property type="molecule type" value="Genomic_DNA"/>
</dbReference>
<organism evidence="14 15">
    <name type="scientific">Hirundo rustica rustica</name>
    <dbReference type="NCBI Taxonomy" id="333673"/>
    <lineage>
        <taxon>Eukaryota</taxon>
        <taxon>Metazoa</taxon>
        <taxon>Chordata</taxon>
        <taxon>Craniata</taxon>
        <taxon>Vertebrata</taxon>
        <taxon>Euteleostomi</taxon>
        <taxon>Archelosauria</taxon>
        <taxon>Archosauria</taxon>
        <taxon>Dinosauria</taxon>
        <taxon>Saurischia</taxon>
        <taxon>Theropoda</taxon>
        <taxon>Coelurosauria</taxon>
        <taxon>Aves</taxon>
        <taxon>Neognathae</taxon>
        <taxon>Neoaves</taxon>
        <taxon>Telluraves</taxon>
        <taxon>Australaves</taxon>
        <taxon>Passeriformes</taxon>
        <taxon>Sylvioidea</taxon>
        <taxon>Hirundinidae</taxon>
        <taxon>Hirundo</taxon>
    </lineage>
</organism>
<evidence type="ECO:0000256" key="9">
    <source>
        <dbReference type="ARBA" id="ARBA00022833"/>
    </source>
</evidence>
<name>A0A3M0KU70_HIRRU</name>
<dbReference type="InterPro" id="IPR020821">
    <property type="entry name" value="ENPP1-3/EXOG-like_nuc-like"/>
</dbReference>
<dbReference type="InterPro" id="IPR001212">
    <property type="entry name" value="Somatomedin_B_dom"/>
</dbReference>